<dbReference type="InterPro" id="IPR011006">
    <property type="entry name" value="CheY-like_superfamily"/>
</dbReference>
<dbReference type="Gene3D" id="3.40.50.2300">
    <property type="match status" value="1"/>
</dbReference>
<dbReference type="EMBL" id="JAACAK010000036">
    <property type="protein sequence ID" value="NIR74385.1"/>
    <property type="molecule type" value="Genomic_DNA"/>
</dbReference>
<evidence type="ECO:0000313" key="2">
    <source>
        <dbReference type="EMBL" id="NIR74385.1"/>
    </source>
</evidence>
<dbReference type="Gene3D" id="3.30.70.270">
    <property type="match status" value="1"/>
</dbReference>
<evidence type="ECO:0008006" key="4">
    <source>
        <dbReference type="Google" id="ProtNLM"/>
    </source>
</evidence>
<dbReference type="InterPro" id="IPR043128">
    <property type="entry name" value="Rev_trsase/Diguanyl_cyclase"/>
</dbReference>
<proteinExistence type="predicted"/>
<evidence type="ECO:0000256" key="1">
    <source>
        <dbReference type="SAM" id="MobiDB-lite"/>
    </source>
</evidence>
<dbReference type="SUPFAM" id="SSF52172">
    <property type="entry name" value="CheY-like"/>
    <property type="match status" value="1"/>
</dbReference>
<dbReference type="AlphaFoldDB" id="A0AAE5CBG3"/>
<protein>
    <recommendedName>
        <fullName evidence="4">Response regulatory domain-containing protein</fullName>
    </recommendedName>
</protein>
<organism evidence="2 3">
    <name type="scientific">Candidatus Kutchimonas denitrificans</name>
    <dbReference type="NCBI Taxonomy" id="3056748"/>
    <lineage>
        <taxon>Bacteria</taxon>
        <taxon>Pseudomonadati</taxon>
        <taxon>Gemmatimonadota</taxon>
        <taxon>Gemmatimonadia</taxon>
        <taxon>Candidatus Palauibacterales</taxon>
        <taxon>Candidatus Palauibacteraceae</taxon>
        <taxon>Candidatus Kutchimonas</taxon>
    </lineage>
</organism>
<dbReference type="Proteomes" id="UP000702544">
    <property type="component" value="Unassembled WGS sequence"/>
</dbReference>
<name>A0AAE5CBG3_9BACT</name>
<dbReference type="SUPFAM" id="SSF55073">
    <property type="entry name" value="Nucleotide cyclase"/>
    <property type="match status" value="1"/>
</dbReference>
<dbReference type="InterPro" id="IPR029787">
    <property type="entry name" value="Nucleotide_cyclase"/>
</dbReference>
<feature type="region of interest" description="Disordered" evidence="1">
    <location>
        <begin position="1"/>
        <end position="20"/>
    </location>
</feature>
<reference evidence="2 3" key="1">
    <citation type="submission" date="2020-01" db="EMBL/GenBank/DDBJ databases">
        <title>Genomes assembled from Gulf of Kutch pelagic sediment metagenomes.</title>
        <authorList>
            <person name="Chandrashekar M."/>
            <person name="Mahajan M.S."/>
            <person name="Dave K.J."/>
            <person name="Vatsa P."/>
            <person name="Nathani N.M."/>
        </authorList>
    </citation>
    <scope>NUCLEOTIDE SEQUENCE [LARGE SCALE GENOMIC DNA]</scope>
    <source>
        <strain evidence="2">KS3-K002</strain>
    </source>
</reference>
<accession>A0AAE5CBG3</accession>
<comment type="caution">
    <text evidence="2">The sequence shown here is derived from an EMBL/GenBank/DDBJ whole genome shotgun (WGS) entry which is preliminary data.</text>
</comment>
<evidence type="ECO:0000313" key="3">
    <source>
        <dbReference type="Proteomes" id="UP000702544"/>
    </source>
</evidence>
<sequence>MVMGSVQGRQPLDAAGSPSPRVPAAVTLFSTDESLISSLDALLRGDRYRLSARPRPTSLSGFLSDRRVDAVLYDLRIPVSARLDVSRELRALQRRAAMPVIGVCDSTMSYESRLAAYEDGFWDLFEFPIDSGELVAKLGTWVWLKRDVDGLQSGLLVDVETGHYTSLGMKRRLRELAALAQRMNDPLSCVLFASDQSLNGSDDDAAIMLDAGRKFSLALHHSTRNSDIVGHLEPLKFMVLAPHTPPRGAVRFAERFTALGLSKHLEGSSPVTFSAGVAGIEGRNGQVQACPELLLAAASRALNQARAAGTAQVAAAWGVDA</sequence>
<gene>
    <name evidence="2" type="ORF">GWO12_04630</name>
</gene>